<proteinExistence type="predicted"/>
<evidence type="ECO:0000256" key="1">
    <source>
        <dbReference type="SAM" id="MobiDB-lite"/>
    </source>
</evidence>
<dbReference type="RefSeq" id="WP_203642407.1">
    <property type="nucleotide sequence ID" value="NZ_BOLN01000001.1"/>
</dbReference>
<feature type="compositionally biased region" description="Polar residues" evidence="1">
    <location>
        <begin position="397"/>
        <end position="406"/>
    </location>
</feature>
<protein>
    <submittedName>
        <fullName evidence="4">DUF5776 domain-containing protein</fullName>
    </submittedName>
</protein>
<feature type="domain" description="DUF5776" evidence="3">
    <location>
        <begin position="510"/>
        <end position="574"/>
    </location>
</feature>
<gene>
    <name evidence="4" type="ORF">ACFQ44_01400</name>
</gene>
<comment type="caution">
    <text evidence="4">The sequence shown here is derived from an EMBL/GenBank/DDBJ whole genome shotgun (WGS) entry which is preliminary data.</text>
</comment>
<dbReference type="Proteomes" id="UP001597189">
    <property type="component" value="Unassembled WGS sequence"/>
</dbReference>
<dbReference type="EMBL" id="JBHTOD010000001">
    <property type="protein sequence ID" value="MFD1454332.1"/>
    <property type="molecule type" value="Genomic_DNA"/>
</dbReference>
<evidence type="ECO:0000313" key="4">
    <source>
        <dbReference type="EMBL" id="MFD1454332.1"/>
    </source>
</evidence>
<feature type="chain" id="PRO_5045536623" evidence="2">
    <location>
        <begin position="34"/>
        <end position="578"/>
    </location>
</feature>
<evidence type="ECO:0000256" key="2">
    <source>
        <dbReference type="SAM" id="SignalP"/>
    </source>
</evidence>
<feature type="region of interest" description="Disordered" evidence="1">
    <location>
        <begin position="397"/>
        <end position="423"/>
    </location>
</feature>
<reference evidence="5" key="1">
    <citation type="journal article" date="2019" name="Int. J. Syst. Evol. Microbiol.">
        <title>The Global Catalogue of Microorganisms (GCM) 10K type strain sequencing project: providing services to taxonomists for standard genome sequencing and annotation.</title>
        <authorList>
            <consortium name="The Broad Institute Genomics Platform"/>
            <consortium name="The Broad Institute Genome Sequencing Center for Infectious Disease"/>
            <person name="Wu L."/>
            <person name="Ma J."/>
        </authorList>
    </citation>
    <scope>NUCLEOTIDE SEQUENCE [LARGE SCALE GENOMIC DNA]</scope>
    <source>
        <strain evidence="5">CCM 8979</strain>
    </source>
</reference>
<organism evidence="4 5">
    <name type="scientific">Levilactobacillus lanxiensis</name>
    <dbReference type="NCBI Taxonomy" id="2799568"/>
    <lineage>
        <taxon>Bacteria</taxon>
        <taxon>Bacillati</taxon>
        <taxon>Bacillota</taxon>
        <taxon>Bacilli</taxon>
        <taxon>Lactobacillales</taxon>
        <taxon>Lactobacillaceae</taxon>
        <taxon>Levilactobacillus</taxon>
    </lineage>
</organism>
<feature type="signal peptide" evidence="2">
    <location>
        <begin position="1"/>
        <end position="33"/>
    </location>
</feature>
<evidence type="ECO:0000313" key="5">
    <source>
        <dbReference type="Proteomes" id="UP001597189"/>
    </source>
</evidence>
<keyword evidence="2" id="KW-0732">Signal</keyword>
<dbReference type="InterPro" id="IPR044081">
    <property type="entry name" value="DUF5776"/>
</dbReference>
<accession>A0ABW4D2Y3</accession>
<sequence>MKGKLFRTLCFSILSTIVLLTSLVLVSPASAHAATPPTDAATSLDLNQTIDQAFPNYLTDPNEAIVREALLKAEYPYPYTGQIDRTSTLEDVQKCVPRVIITEPMTDYAPLIKVVGLARSLHLANQPQLSKNLSSIAQAFMTDRNHQNGIGNLELPNDDLTSADLELLLSLAKKQAPTQTSHFIFLLDLSHNKISNFTSWSDFKNSDASQVISGLNAPMQDPESTTTLPAQDLTGTSIKIPFTNLPELTSNDFYDSAYTLVRASLTSNKDYFDKTDNFDDQDRLSPESVPYLNDINNPAINFYLYLDPPKTDFSDMYTIALSPDTYTAMLSQSSLQGMLTDGDIQEYTLPADTTHLTINNIPAGSRQLTLKIARLISDSNMKWTTYVQNYTIPLKSPTTSNTATSVESDKSNESTTVDTPAADKAKPENKIVYATKKIGLYTSPTFTNKARSHWYNKATRTNRPMFKVTGYARSKNGVLRYKVKDVTPNAKTHGQTGYITAKDSFVSHAYYQTKAKKIKVLRGLNSYKTQALTGKKVHYRKHQVIRVKKLVTHNLTTRYQLPNGRYVSANKRLVMQVK</sequence>
<evidence type="ECO:0000259" key="3">
    <source>
        <dbReference type="Pfam" id="PF19087"/>
    </source>
</evidence>
<keyword evidence="5" id="KW-1185">Reference proteome</keyword>
<name>A0ABW4D2Y3_9LACO</name>
<dbReference type="Pfam" id="PF19087">
    <property type="entry name" value="DUF5776"/>
    <property type="match status" value="1"/>
</dbReference>